<organism evidence="5 6">
    <name type="scientific">Pristionchus mayeri</name>
    <dbReference type="NCBI Taxonomy" id="1317129"/>
    <lineage>
        <taxon>Eukaryota</taxon>
        <taxon>Metazoa</taxon>
        <taxon>Ecdysozoa</taxon>
        <taxon>Nematoda</taxon>
        <taxon>Chromadorea</taxon>
        <taxon>Rhabditida</taxon>
        <taxon>Rhabditina</taxon>
        <taxon>Diplogasteromorpha</taxon>
        <taxon>Diplogasteroidea</taxon>
        <taxon>Neodiplogasteridae</taxon>
        <taxon>Pristionchus</taxon>
    </lineage>
</organism>
<evidence type="ECO:0000313" key="5">
    <source>
        <dbReference type="EMBL" id="GMR46422.1"/>
    </source>
</evidence>
<dbReference type="InterPro" id="IPR029069">
    <property type="entry name" value="HotDog_dom_sf"/>
</dbReference>
<evidence type="ECO:0000259" key="4">
    <source>
        <dbReference type="Pfam" id="PF20789"/>
    </source>
</evidence>
<comment type="similarity">
    <text evidence="1">Belongs to the C/M/P thioester hydrolase family.</text>
</comment>
<accession>A0AAN5HZF7</accession>
<protein>
    <recommendedName>
        <fullName evidence="7">Thioesterase</fullName>
    </recommendedName>
</protein>
<dbReference type="Pfam" id="PF20789">
    <property type="entry name" value="4HBT_3C"/>
    <property type="match status" value="1"/>
</dbReference>
<dbReference type="EMBL" id="BTRK01000004">
    <property type="protein sequence ID" value="GMR46422.1"/>
    <property type="molecule type" value="Genomic_DNA"/>
</dbReference>
<dbReference type="Pfam" id="PF13622">
    <property type="entry name" value="4HBT_3"/>
    <property type="match status" value="1"/>
</dbReference>
<dbReference type="Gene3D" id="2.40.160.210">
    <property type="entry name" value="Acyl-CoA thioesterase, double hotdog domain"/>
    <property type="match status" value="1"/>
</dbReference>
<proteinExistence type="inferred from homology"/>
<dbReference type="GO" id="GO:0005782">
    <property type="term" value="C:peroxisomal matrix"/>
    <property type="evidence" value="ECO:0007669"/>
    <property type="project" value="UniProtKB-SubCell"/>
</dbReference>
<evidence type="ECO:0008006" key="7">
    <source>
        <dbReference type="Google" id="ProtNLM"/>
    </source>
</evidence>
<dbReference type="GO" id="GO:0009062">
    <property type="term" value="P:fatty acid catabolic process"/>
    <property type="evidence" value="ECO:0007669"/>
    <property type="project" value="TreeGrafter"/>
</dbReference>
<dbReference type="InterPro" id="IPR049450">
    <property type="entry name" value="ACOT8-like_C"/>
</dbReference>
<evidence type="ECO:0000256" key="2">
    <source>
        <dbReference type="ARBA" id="ARBA00022801"/>
    </source>
</evidence>
<dbReference type="InterPro" id="IPR003703">
    <property type="entry name" value="Acyl_CoA_thio"/>
</dbReference>
<dbReference type="SUPFAM" id="SSF54637">
    <property type="entry name" value="Thioesterase/thiol ester dehydrase-isomerase"/>
    <property type="match status" value="2"/>
</dbReference>
<dbReference type="AlphaFoldDB" id="A0AAN5HZF7"/>
<reference evidence="6" key="1">
    <citation type="submission" date="2022-10" db="EMBL/GenBank/DDBJ databases">
        <title>Genome assembly of Pristionchus species.</title>
        <authorList>
            <person name="Yoshida K."/>
            <person name="Sommer R.J."/>
        </authorList>
    </citation>
    <scope>NUCLEOTIDE SEQUENCE [LARGE SCALE GENOMIC DNA]</scope>
    <source>
        <strain evidence="6">RS5460</strain>
    </source>
</reference>
<sequence length="292" mass="33244">SPCTMLTPSQLIWNSFNLTQVDTETVKSQPPYMTTVWAPGRVYGGLPISQAVNAYLTLNPHCAPHTLNYNFIAPVISSVPLEFKVKHLEEGSIATVHVSQSGNTVGLGHLRYNKIVSDYLDRLFNHASEYPSYTECESEEDFLTRVVGAETDFLQKLREFPIEVREAKLPSDMNRIARWTRIKPEYHDSITLNDGVAVIHYLTDYPILVVADKIYRKPGKPPKSLSTLHHQVWMHEDNYDPFAWYLVVAECDIISHGRARVEAQVFDESRKCVMSVVQEGYVQTNTDRKSNL</sequence>
<evidence type="ECO:0000259" key="3">
    <source>
        <dbReference type="Pfam" id="PF13622"/>
    </source>
</evidence>
<feature type="non-terminal residue" evidence="5">
    <location>
        <position position="1"/>
    </location>
</feature>
<dbReference type="CDD" id="cd03444">
    <property type="entry name" value="Thioesterase_II_repeat1"/>
    <property type="match status" value="1"/>
</dbReference>
<evidence type="ECO:0000256" key="1">
    <source>
        <dbReference type="ARBA" id="ARBA00006538"/>
    </source>
</evidence>
<comment type="caution">
    <text evidence="5">The sequence shown here is derived from an EMBL/GenBank/DDBJ whole genome shotgun (WGS) entry which is preliminary data.</text>
</comment>
<feature type="domain" description="Acyl-CoA thioesterase-like C-terminal" evidence="4">
    <location>
        <begin position="171"/>
        <end position="282"/>
    </location>
</feature>
<name>A0AAN5HZF7_9BILA</name>
<dbReference type="PANTHER" id="PTHR11066:SF48">
    <property type="entry name" value="ACYL-COA THIOESTERASE II"/>
    <property type="match status" value="1"/>
</dbReference>
<keyword evidence="6" id="KW-1185">Reference proteome</keyword>
<dbReference type="GO" id="GO:0006637">
    <property type="term" value="P:acyl-CoA metabolic process"/>
    <property type="evidence" value="ECO:0007669"/>
    <property type="project" value="InterPro"/>
</dbReference>
<dbReference type="PANTHER" id="PTHR11066">
    <property type="entry name" value="ACYL-COA THIOESTERASE"/>
    <property type="match status" value="1"/>
</dbReference>
<dbReference type="InterPro" id="IPR049449">
    <property type="entry name" value="TesB_ACOT8-like_N"/>
</dbReference>
<dbReference type="GO" id="GO:0047617">
    <property type="term" value="F:fatty acyl-CoA hydrolase activity"/>
    <property type="evidence" value="ECO:0007669"/>
    <property type="project" value="InterPro"/>
</dbReference>
<gene>
    <name evidence="5" type="ORF">PMAYCL1PPCAC_16617</name>
</gene>
<dbReference type="Proteomes" id="UP001328107">
    <property type="component" value="Unassembled WGS sequence"/>
</dbReference>
<evidence type="ECO:0000313" key="6">
    <source>
        <dbReference type="Proteomes" id="UP001328107"/>
    </source>
</evidence>
<keyword evidence="2" id="KW-0378">Hydrolase</keyword>
<feature type="domain" description="Acyl-CoA thioesterase-like N-terminal HotDog" evidence="3">
    <location>
        <begin position="37"/>
        <end position="99"/>
    </location>
</feature>
<dbReference type="InterPro" id="IPR042171">
    <property type="entry name" value="Acyl-CoA_hotdog"/>
</dbReference>